<organism evidence="2 3">
    <name type="scientific">Dactylosporangium salmoneum</name>
    <dbReference type="NCBI Taxonomy" id="53361"/>
    <lineage>
        <taxon>Bacteria</taxon>
        <taxon>Bacillati</taxon>
        <taxon>Actinomycetota</taxon>
        <taxon>Actinomycetes</taxon>
        <taxon>Micromonosporales</taxon>
        <taxon>Micromonosporaceae</taxon>
        <taxon>Dactylosporangium</taxon>
    </lineage>
</organism>
<sequence>MPNLNGHNGHDGHRPLDPEMLRAEIARTRAELGQTVEALAAKADVKARAQEAMHSSVTAAKLRMREGVQQVAVNAAYAGRELRTHPRQSLEEGMRRLVRSARERPAPWVVGSALLILAAMIGYRNHRND</sequence>
<dbReference type="Proteomes" id="UP001501444">
    <property type="component" value="Unassembled WGS sequence"/>
</dbReference>
<keyword evidence="1" id="KW-0472">Membrane</keyword>
<evidence type="ECO:0000256" key="1">
    <source>
        <dbReference type="SAM" id="Phobius"/>
    </source>
</evidence>
<evidence type="ECO:0008006" key="4">
    <source>
        <dbReference type="Google" id="ProtNLM"/>
    </source>
</evidence>
<comment type="caution">
    <text evidence="2">The sequence shown here is derived from an EMBL/GenBank/DDBJ whole genome shotgun (WGS) entry which is preliminary data.</text>
</comment>
<dbReference type="Pfam" id="PF12277">
    <property type="entry name" value="DUF3618"/>
    <property type="match status" value="1"/>
</dbReference>
<keyword evidence="1" id="KW-1133">Transmembrane helix</keyword>
<evidence type="ECO:0000313" key="3">
    <source>
        <dbReference type="Proteomes" id="UP001501444"/>
    </source>
</evidence>
<name>A0ABN3GJG2_9ACTN</name>
<gene>
    <name evidence="2" type="ORF">GCM10010170_044080</name>
</gene>
<dbReference type="InterPro" id="IPR022062">
    <property type="entry name" value="DUF3618"/>
</dbReference>
<keyword evidence="3" id="KW-1185">Reference proteome</keyword>
<evidence type="ECO:0000313" key="2">
    <source>
        <dbReference type="EMBL" id="GAA2353012.1"/>
    </source>
</evidence>
<dbReference type="EMBL" id="BAAARV010000033">
    <property type="protein sequence ID" value="GAA2353012.1"/>
    <property type="molecule type" value="Genomic_DNA"/>
</dbReference>
<protein>
    <recommendedName>
        <fullName evidence="4">DUF3618 domain-containing protein</fullName>
    </recommendedName>
</protein>
<feature type="transmembrane region" description="Helical" evidence="1">
    <location>
        <begin position="105"/>
        <end position="123"/>
    </location>
</feature>
<dbReference type="RefSeq" id="WP_344614335.1">
    <property type="nucleotide sequence ID" value="NZ_BAAARV010000033.1"/>
</dbReference>
<reference evidence="2 3" key="1">
    <citation type="journal article" date="2019" name="Int. J. Syst. Evol. Microbiol.">
        <title>The Global Catalogue of Microorganisms (GCM) 10K type strain sequencing project: providing services to taxonomists for standard genome sequencing and annotation.</title>
        <authorList>
            <consortium name="The Broad Institute Genomics Platform"/>
            <consortium name="The Broad Institute Genome Sequencing Center for Infectious Disease"/>
            <person name="Wu L."/>
            <person name="Ma J."/>
        </authorList>
    </citation>
    <scope>NUCLEOTIDE SEQUENCE [LARGE SCALE GENOMIC DNA]</scope>
    <source>
        <strain evidence="2 3">JCM 3272</strain>
    </source>
</reference>
<keyword evidence="1" id="KW-0812">Transmembrane</keyword>
<accession>A0ABN3GJG2</accession>
<proteinExistence type="predicted"/>